<dbReference type="AlphaFoldDB" id="A0A3L6EKM4"/>
<dbReference type="SUPFAM" id="SSF103612">
    <property type="entry name" value="SBT domain"/>
    <property type="match status" value="1"/>
</dbReference>
<dbReference type="ExpressionAtlas" id="A0A3L6EKM4">
    <property type="expression patterns" value="baseline and differential"/>
</dbReference>
<feature type="domain" description="SBP-type" evidence="6">
    <location>
        <begin position="157"/>
        <end position="234"/>
    </location>
</feature>
<gene>
    <name evidence="7" type="primary">SPL12_1</name>
    <name evidence="7" type="ORF">Zm00014a_031825</name>
</gene>
<dbReference type="PANTHER" id="PTHR31251">
    <property type="entry name" value="SQUAMOSA PROMOTER-BINDING-LIKE PROTEIN 4"/>
    <property type="match status" value="1"/>
</dbReference>
<dbReference type="InterPro" id="IPR036893">
    <property type="entry name" value="SBP_sf"/>
</dbReference>
<evidence type="ECO:0000313" key="7">
    <source>
        <dbReference type="EMBL" id="PWZ21103.1"/>
    </source>
</evidence>
<dbReference type="GO" id="GO:0008270">
    <property type="term" value="F:zinc ion binding"/>
    <property type="evidence" value="ECO:0007669"/>
    <property type="project" value="UniProtKB-KW"/>
</dbReference>
<evidence type="ECO:0000256" key="2">
    <source>
        <dbReference type="ARBA" id="ARBA00022771"/>
    </source>
</evidence>
<evidence type="ECO:0000256" key="5">
    <source>
        <dbReference type="SAM" id="MobiDB-lite"/>
    </source>
</evidence>
<keyword evidence="3" id="KW-0862">Zinc</keyword>
<accession>A0A3L6EKM4</accession>
<dbReference type="PANTHER" id="PTHR31251:SF175">
    <property type="entry name" value="SBP TRANSCRIPTION FACTOR"/>
    <property type="match status" value="1"/>
</dbReference>
<sequence length="400" mass="42375">MGSFGMNWNQKDPMVWDWEHLVPSVSNAVTRHGSANSSGGTLTSNSELGHGSSKSSISASIDSPSGVGNSLEFNFAAVERHVKNTGTNGRVDDSGNSPSSMIAFNQGEPLISLKLGKRAYFENACGGQDAKVSAASDVTSAASVVKKTKVSQQNAKNWYCQVEGCKVDLSSAKDYNRKHKVCVVHSKATKVVVAGLERRFCQQCSRNIEDTRQRTNLFFSQPLYGQVRSNAGSSWDNLGGLKFMETKHPPVHPTKTASPDELHFSALQITSAAAHTGHHHDLDGFMAFKGTSTKVLNQGVEAWAAASSSNNGGPEGGRALSLLSDGSWGSSSAVIQQPTSHADAGALLPPLATVAVSNAAAAAGHPLDPSPGRFWPQDDHPPLVDGPATQIPELAHLRIW</sequence>
<dbReference type="Proteomes" id="UP000251960">
    <property type="component" value="Chromosome 5"/>
</dbReference>
<evidence type="ECO:0000256" key="1">
    <source>
        <dbReference type="ARBA" id="ARBA00022723"/>
    </source>
</evidence>
<dbReference type="GO" id="GO:0003677">
    <property type="term" value="F:DNA binding"/>
    <property type="evidence" value="ECO:0007669"/>
    <property type="project" value="InterPro"/>
</dbReference>
<protein>
    <submittedName>
        <fullName evidence="7">Squamosa promoter-binding-like protein 12</fullName>
    </submittedName>
</protein>
<organism evidence="7">
    <name type="scientific">Zea mays</name>
    <name type="common">Maize</name>
    <dbReference type="NCBI Taxonomy" id="4577"/>
    <lineage>
        <taxon>Eukaryota</taxon>
        <taxon>Viridiplantae</taxon>
        <taxon>Streptophyta</taxon>
        <taxon>Embryophyta</taxon>
        <taxon>Tracheophyta</taxon>
        <taxon>Spermatophyta</taxon>
        <taxon>Magnoliopsida</taxon>
        <taxon>Liliopsida</taxon>
        <taxon>Poales</taxon>
        <taxon>Poaceae</taxon>
        <taxon>PACMAD clade</taxon>
        <taxon>Panicoideae</taxon>
        <taxon>Andropogonodae</taxon>
        <taxon>Andropogoneae</taxon>
        <taxon>Tripsacinae</taxon>
        <taxon>Zea</taxon>
    </lineage>
</organism>
<dbReference type="InterPro" id="IPR004333">
    <property type="entry name" value="SBP_dom"/>
</dbReference>
<dbReference type="PROSITE" id="PS51141">
    <property type="entry name" value="ZF_SBP"/>
    <property type="match status" value="1"/>
</dbReference>
<evidence type="ECO:0000256" key="3">
    <source>
        <dbReference type="ARBA" id="ARBA00022833"/>
    </source>
</evidence>
<keyword evidence="2 4" id="KW-0863">Zinc-finger</keyword>
<feature type="region of interest" description="Disordered" evidence="5">
    <location>
        <begin position="363"/>
        <end position="384"/>
    </location>
</feature>
<feature type="compositionally biased region" description="Polar residues" evidence="5">
    <location>
        <begin position="29"/>
        <end position="43"/>
    </location>
</feature>
<proteinExistence type="predicted"/>
<reference evidence="7" key="1">
    <citation type="journal article" date="2018" name="Nat. Genet.">
        <title>Extensive intraspecific gene order and gene structural variations between Mo17 and other maize genomes.</title>
        <authorList>
            <person name="Sun S."/>
            <person name="Zhou Y."/>
            <person name="Chen J."/>
            <person name="Shi J."/>
            <person name="Zhao H."/>
            <person name="Zhao H."/>
            <person name="Song W."/>
            <person name="Zhang M."/>
            <person name="Cui Y."/>
            <person name="Dong X."/>
            <person name="Liu H."/>
            <person name="Ma X."/>
            <person name="Jiao Y."/>
            <person name="Wang B."/>
            <person name="Wei X."/>
            <person name="Stein J.C."/>
            <person name="Glaubitz J.C."/>
            <person name="Lu F."/>
            <person name="Yu G."/>
            <person name="Liang C."/>
            <person name="Fengler K."/>
            <person name="Li B."/>
            <person name="Rafalski A."/>
            <person name="Schnable P.S."/>
            <person name="Ware D.H."/>
            <person name="Buckler E.S."/>
            <person name="Lai J."/>
        </authorList>
    </citation>
    <scope>NUCLEOTIDE SEQUENCE [LARGE SCALE GENOMIC DNA]</scope>
    <source>
        <tissue evidence="7">Seedling</tissue>
    </source>
</reference>
<dbReference type="Gene3D" id="4.10.1100.10">
    <property type="entry name" value="Transcription factor, SBP-box domain"/>
    <property type="match status" value="1"/>
</dbReference>
<comment type="caution">
    <text evidence="7">The sequence shown here is derived from an EMBL/GenBank/DDBJ whole genome shotgun (WGS) entry which is preliminary data.</text>
</comment>
<dbReference type="InterPro" id="IPR044817">
    <property type="entry name" value="SBP-like"/>
</dbReference>
<evidence type="ECO:0000256" key="4">
    <source>
        <dbReference type="PROSITE-ProRule" id="PRU00470"/>
    </source>
</evidence>
<feature type="compositionally biased region" description="Low complexity" evidence="5">
    <location>
        <begin position="44"/>
        <end position="61"/>
    </location>
</feature>
<dbReference type="Pfam" id="PF03110">
    <property type="entry name" value="SBP"/>
    <property type="match status" value="1"/>
</dbReference>
<evidence type="ECO:0000259" key="6">
    <source>
        <dbReference type="PROSITE" id="PS51141"/>
    </source>
</evidence>
<keyword evidence="1" id="KW-0479">Metal-binding</keyword>
<dbReference type="EMBL" id="NCVQ01000006">
    <property type="protein sequence ID" value="PWZ21103.1"/>
    <property type="molecule type" value="Genomic_DNA"/>
</dbReference>
<name>A0A3L6EKM4_MAIZE</name>
<feature type="region of interest" description="Disordered" evidence="5">
    <location>
        <begin position="29"/>
        <end position="61"/>
    </location>
</feature>
<dbReference type="GO" id="GO:0005634">
    <property type="term" value="C:nucleus"/>
    <property type="evidence" value="ECO:0007669"/>
    <property type="project" value="InterPro"/>
</dbReference>